<organism evidence="1 2">
    <name type="scientific">Diploscapter pachys</name>
    <dbReference type="NCBI Taxonomy" id="2018661"/>
    <lineage>
        <taxon>Eukaryota</taxon>
        <taxon>Metazoa</taxon>
        <taxon>Ecdysozoa</taxon>
        <taxon>Nematoda</taxon>
        <taxon>Chromadorea</taxon>
        <taxon>Rhabditida</taxon>
        <taxon>Rhabditina</taxon>
        <taxon>Rhabditomorpha</taxon>
        <taxon>Rhabditoidea</taxon>
        <taxon>Rhabditidae</taxon>
        <taxon>Diploscapter</taxon>
    </lineage>
</organism>
<reference evidence="1 2" key="1">
    <citation type="journal article" date="2017" name="Curr. Biol.">
        <title>Genome architecture and evolution of a unichromosomal asexual nematode.</title>
        <authorList>
            <person name="Fradin H."/>
            <person name="Zegar C."/>
            <person name="Gutwein M."/>
            <person name="Lucas J."/>
            <person name="Kovtun M."/>
            <person name="Corcoran D."/>
            <person name="Baugh L.R."/>
            <person name="Kiontke K."/>
            <person name="Gunsalus K."/>
            <person name="Fitch D.H."/>
            <person name="Piano F."/>
        </authorList>
    </citation>
    <scope>NUCLEOTIDE SEQUENCE [LARGE SCALE GENOMIC DNA]</scope>
    <source>
        <strain evidence="1">PF1309</strain>
    </source>
</reference>
<keyword evidence="2" id="KW-1185">Reference proteome</keyword>
<evidence type="ECO:0000313" key="2">
    <source>
        <dbReference type="Proteomes" id="UP000218231"/>
    </source>
</evidence>
<sequence length="210" mass="23544">MARARVTEKPIRIPVALGGEEGADLGIGALELCGRVVQLIGKEEAAAVAGGEVNEFAGQPPHRRRALRRGRLVEVEHYRKRWRGRVAQRVILRAHRPDRRVDEVGVLAFENRAHAVNERHNLRARDEILVEDVGLARQVVEQIGDRIVHGVVARDQARLARPLRLRSRYRAAFEPVLKMLLAPPFPTLERVVALGEVDYHAADFGGGHFR</sequence>
<name>A0A2A2M368_9BILA</name>
<dbReference type="EMBL" id="LIAE01005924">
    <property type="protein sequence ID" value="PAV92882.1"/>
    <property type="molecule type" value="Genomic_DNA"/>
</dbReference>
<gene>
    <name evidence="1" type="ORF">WR25_24614</name>
</gene>
<dbReference type="AlphaFoldDB" id="A0A2A2M368"/>
<protein>
    <submittedName>
        <fullName evidence="1">Uncharacterized protein</fullName>
    </submittedName>
</protein>
<accession>A0A2A2M368</accession>
<comment type="caution">
    <text evidence="1">The sequence shown here is derived from an EMBL/GenBank/DDBJ whole genome shotgun (WGS) entry which is preliminary data.</text>
</comment>
<proteinExistence type="predicted"/>
<evidence type="ECO:0000313" key="1">
    <source>
        <dbReference type="EMBL" id="PAV92882.1"/>
    </source>
</evidence>
<dbReference type="Proteomes" id="UP000218231">
    <property type="component" value="Unassembled WGS sequence"/>
</dbReference>